<dbReference type="Proteomes" id="UP001631969">
    <property type="component" value="Unassembled WGS sequence"/>
</dbReference>
<evidence type="ECO:0000313" key="1">
    <source>
        <dbReference type="EMBL" id="MFM9332058.1"/>
    </source>
</evidence>
<reference evidence="1" key="1">
    <citation type="submission" date="2024-12" db="EMBL/GenBank/DDBJ databases">
        <authorList>
            <person name="Wu N."/>
        </authorList>
    </citation>
    <scope>NUCLEOTIDE SEQUENCE</scope>
    <source>
        <strain evidence="1">P15</strain>
    </source>
</reference>
<comment type="caution">
    <text evidence="1">The sequence shown here is derived from an EMBL/GenBank/DDBJ whole genome shotgun (WGS) entry which is preliminary data.</text>
</comment>
<protein>
    <submittedName>
        <fullName evidence="1">HD domain-containing phosphohydrolase</fullName>
    </submittedName>
</protein>
<proteinExistence type="predicted"/>
<name>A0ACC7P503_9BACL</name>
<evidence type="ECO:0000313" key="2">
    <source>
        <dbReference type="Proteomes" id="UP001631969"/>
    </source>
</evidence>
<dbReference type="EMBL" id="JBJURJ010000025">
    <property type="protein sequence ID" value="MFM9332058.1"/>
    <property type="molecule type" value="Genomic_DNA"/>
</dbReference>
<sequence>MLSLSRPSLYPFKLKLGLLLFSVVLLMSGLMGAFQYFFVKHLLEDNFRQNRRMIEERIRNTVADADRMNLLVERPMEEEARPILEAVRSHYSSTGGIGFDLQPFIADKPDMDLYIIDRSYTVIASTNPGDIGLNFKPYSDFTRYLDGVVREGGFAGSRISLSLNKSNLTKFCYLPSGDGQYIFETGTLIDPRLLMLKTSTFDNFETAVVQENPFIDRVILYDYLGVSYKKDGNGLNYRVEGTHLPAFAQAKDTLETVETEAVYGGKKAIHQYVPYRLVNASGSNEINVIEIIYNEDSLRQSLLRNLLVSTILVLAAACIAGSYGFYRSRAITKPIQAIASGIQKISRGDYEVSLDIRSNDEFALLGRKVEQMAGEIRELLEERGRIQHELENSLRENQSSYFETVRALVNAIEVKDAYTRGHCERVMDYSLAIGRAMNLSRQELHDLRFGSILHDIGKIGIPEHILNNQGSFGPEEFEMMKRHPAIGDKLLEGLHFLDNSRKIVHEHHERVDGTGYPRGLKGSEIGLLSKIVSVADAYDAMTSVRPYRKKVMSPEDAVRELERQSGTQFDARVVQVFVMLLAGGQDQHNHGAG</sequence>
<gene>
    <name evidence="1" type="ORF">ACI1P1_27545</name>
</gene>
<keyword evidence="2" id="KW-1185">Reference proteome</keyword>
<organism evidence="1 2">
    <name type="scientific">Paenibacillus mesotrionivorans</name>
    <dbReference type="NCBI Taxonomy" id="3160968"/>
    <lineage>
        <taxon>Bacteria</taxon>
        <taxon>Bacillati</taxon>
        <taxon>Bacillota</taxon>
        <taxon>Bacilli</taxon>
        <taxon>Bacillales</taxon>
        <taxon>Paenibacillaceae</taxon>
        <taxon>Paenibacillus</taxon>
    </lineage>
</organism>
<accession>A0ACC7P503</accession>